<dbReference type="InterPro" id="IPR001646">
    <property type="entry name" value="5peptide_repeat"/>
</dbReference>
<dbReference type="AlphaFoldDB" id="A0A918R5A4"/>
<dbReference type="EMBL" id="BMWH01000007">
    <property type="protein sequence ID" value="GGZ86313.1"/>
    <property type="molecule type" value="Genomic_DNA"/>
</dbReference>
<evidence type="ECO:0000256" key="1">
    <source>
        <dbReference type="ARBA" id="ARBA00022737"/>
    </source>
</evidence>
<dbReference type="Proteomes" id="UP000623010">
    <property type="component" value="Unassembled WGS sequence"/>
</dbReference>
<evidence type="ECO:0000313" key="3">
    <source>
        <dbReference type="Proteomes" id="UP000623010"/>
    </source>
</evidence>
<evidence type="ECO:0000313" key="2">
    <source>
        <dbReference type="EMBL" id="GGZ86313.1"/>
    </source>
</evidence>
<dbReference type="SUPFAM" id="SSF141571">
    <property type="entry name" value="Pentapeptide repeat-like"/>
    <property type="match status" value="1"/>
</dbReference>
<protein>
    <recommendedName>
        <fullName evidence="4">Pentapeptide repeat-containing protein</fullName>
    </recommendedName>
</protein>
<gene>
    <name evidence="2" type="ORF">GCM10010389_25950</name>
</gene>
<name>A0A918R5A4_9ACTN</name>
<dbReference type="PANTHER" id="PTHR47485">
    <property type="entry name" value="THYLAKOID LUMENAL 17.4 KDA PROTEIN, CHLOROPLASTIC"/>
    <property type="match status" value="1"/>
</dbReference>
<dbReference type="Gene3D" id="2.160.20.80">
    <property type="entry name" value="E3 ubiquitin-protein ligase SopA"/>
    <property type="match status" value="1"/>
</dbReference>
<sequence>MDSQQGRKPARPQARAERDLMADRRKWLPARFPPDETAAQRLREWLGEEGGLDVMGLGLSGADLSHGDFSESWFTDAKLVGAKLVGTDFYRSDLQRANLDGADLTDCSLVRATLDDAILRNTVLDRADLVKASLYGVDASGASCRGTEFMGSVLIYTNFCGADLRDAVFEENSFKVTLNDETRLEGAAGTIFGPAVIVEGQTSCELSGAALERWLRDRGGDLHVIAPRGVTR</sequence>
<accession>A0A918R5A4</accession>
<proteinExistence type="predicted"/>
<organism evidence="2 3">
    <name type="scientific">Streptomyces echinoruber</name>
    <dbReference type="NCBI Taxonomy" id="68898"/>
    <lineage>
        <taxon>Bacteria</taxon>
        <taxon>Bacillati</taxon>
        <taxon>Actinomycetota</taxon>
        <taxon>Actinomycetes</taxon>
        <taxon>Kitasatosporales</taxon>
        <taxon>Streptomycetaceae</taxon>
        <taxon>Streptomyces</taxon>
    </lineage>
</organism>
<keyword evidence="3" id="KW-1185">Reference proteome</keyword>
<dbReference type="PANTHER" id="PTHR47485:SF1">
    <property type="entry name" value="THYLAKOID LUMENAL 17.4 KDA PROTEIN, CHLOROPLASTIC"/>
    <property type="match status" value="1"/>
</dbReference>
<keyword evidence="1" id="KW-0677">Repeat</keyword>
<reference evidence="2" key="2">
    <citation type="submission" date="2020-09" db="EMBL/GenBank/DDBJ databases">
        <authorList>
            <person name="Sun Q."/>
            <person name="Ohkuma M."/>
        </authorList>
    </citation>
    <scope>NUCLEOTIDE SEQUENCE</scope>
    <source>
        <strain evidence="2">JCM 5016</strain>
    </source>
</reference>
<dbReference type="Pfam" id="PF00805">
    <property type="entry name" value="Pentapeptide"/>
    <property type="match status" value="2"/>
</dbReference>
<comment type="caution">
    <text evidence="2">The sequence shown here is derived from an EMBL/GenBank/DDBJ whole genome shotgun (WGS) entry which is preliminary data.</text>
</comment>
<evidence type="ECO:0008006" key="4">
    <source>
        <dbReference type="Google" id="ProtNLM"/>
    </source>
</evidence>
<reference evidence="2" key="1">
    <citation type="journal article" date="2014" name="Int. J. Syst. Evol. Microbiol.">
        <title>Complete genome sequence of Corynebacterium casei LMG S-19264T (=DSM 44701T), isolated from a smear-ripened cheese.</title>
        <authorList>
            <consortium name="US DOE Joint Genome Institute (JGI-PGF)"/>
            <person name="Walter F."/>
            <person name="Albersmeier A."/>
            <person name="Kalinowski J."/>
            <person name="Ruckert C."/>
        </authorList>
    </citation>
    <scope>NUCLEOTIDE SEQUENCE</scope>
    <source>
        <strain evidence="2">JCM 5016</strain>
    </source>
</reference>